<evidence type="ECO:0000313" key="3">
    <source>
        <dbReference type="EMBL" id="OQW52679.1"/>
    </source>
</evidence>
<dbReference type="InterPro" id="IPR036986">
    <property type="entry name" value="S4_RNA-bd_sf"/>
</dbReference>
<dbReference type="AlphaFoldDB" id="A0A1W9HZ22"/>
<dbReference type="GO" id="GO:0003723">
    <property type="term" value="F:RNA binding"/>
    <property type="evidence" value="ECO:0007669"/>
    <property type="project" value="UniProtKB-KW"/>
</dbReference>
<dbReference type="STRING" id="1827387.A4S15_07625"/>
<protein>
    <recommendedName>
        <fullName evidence="2">RNA-binding S4 domain-containing protein</fullName>
    </recommendedName>
</protein>
<organism evidence="3 4">
    <name type="scientific">Candidatus Raskinella chloraquaticus</name>
    <dbReference type="NCBI Taxonomy" id="1951219"/>
    <lineage>
        <taxon>Bacteria</taxon>
        <taxon>Pseudomonadati</taxon>
        <taxon>Pseudomonadota</taxon>
        <taxon>Alphaproteobacteria</taxon>
        <taxon>Hyphomicrobiales</taxon>
        <taxon>Phreatobacteraceae</taxon>
        <taxon>Candidatus Raskinella</taxon>
    </lineage>
</organism>
<sequence>MRQEADEHQRLDRWLWFARLVRSRTRASAVVSAGQVRVNRLRVEAPGHTIKRGDVLTIALGHRIKVWRVLGVAARRGSASEARQLYADLSEEVTAPFDDPSRHRDAGSLRG</sequence>
<gene>
    <name evidence="3" type="ORF">A4S15_07625</name>
</gene>
<keyword evidence="1" id="KW-0694">RNA-binding</keyword>
<dbReference type="Pfam" id="PF01479">
    <property type="entry name" value="S4"/>
    <property type="match status" value="1"/>
</dbReference>
<dbReference type="InterPro" id="IPR002942">
    <property type="entry name" value="S4_RNA-bd"/>
</dbReference>
<proteinExistence type="predicted"/>
<accession>A0A1W9HZ22</accession>
<comment type="caution">
    <text evidence="3">The sequence shown here is derived from an EMBL/GenBank/DDBJ whole genome shotgun (WGS) entry which is preliminary data.</text>
</comment>
<dbReference type="Proteomes" id="UP000192872">
    <property type="component" value="Unassembled WGS sequence"/>
</dbReference>
<evidence type="ECO:0000313" key="4">
    <source>
        <dbReference type="Proteomes" id="UP000192872"/>
    </source>
</evidence>
<dbReference type="SUPFAM" id="SSF55174">
    <property type="entry name" value="Alpha-L RNA-binding motif"/>
    <property type="match status" value="1"/>
</dbReference>
<evidence type="ECO:0000259" key="2">
    <source>
        <dbReference type="SMART" id="SM00363"/>
    </source>
</evidence>
<dbReference type="CDD" id="cd00165">
    <property type="entry name" value="S4"/>
    <property type="match status" value="1"/>
</dbReference>
<reference evidence="3 4" key="1">
    <citation type="journal article" date="2017" name="Water Res.">
        <title>Comammox in drinking water systems.</title>
        <authorList>
            <person name="Wang Y."/>
            <person name="Ma L."/>
            <person name="Mao Y."/>
            <person name="Jiang X."/>
            <person name="Xia Y."/>
            <person name="Yu K."/>
            <person name="Li B."/>
            <person name="Zhang T."/>
        </authorList>
    </citation>
    <scope>NUCLEOTIDE SEQUENCE [LARGE SCALE GENOMIC DNA]</scope>
    <source>
        <strain evidence="3">SG_bin8</strain>
    </source>
</reference>
<dbReference type="EMBL" id="LWDL01000012">
    <property type="protein sequence ID" value="OQW52679.1"/>
    <property type="molecule type" value="Genomic_DNA"/>
</dbReference>
<dbReference type="SMART" id="SM00363">
    <property type="entry name" value="S4"/>
    <property type="match status" value="1"/>
</dbReference>
<dbReference type="RefSeq" id="WP_376800375.1">
    <property type="nucleotide sequence ID" value="NZ_DBNB01000037.1"/>
</dbReference>
<feature type="domain" description="RNA-binding S4" evidence="2">
    <location>
        <begin position="9"/>
        <end position="72"/>
    </location>
</feature>
<evidence type="ECO:0000256" key="1">
    <source>
        <dbReference type="PROSITE-ProRule" id="PRU00182"/>
    </source>
</evidence>
<dbReference type="PROSITE" id="PS50889">
    <property type="entry name" value="S4"/>
    <property type="match status" value="1"/>
</dbReference>
<name>A0A1W9HZ22_9HYPH</name>
<dbReference type="Gene3D" id="3.10.290.10">
    <property type="entry name" value="RNA-binding S4 domain"/>
    <property type="match status" value="1"/>
</dbReference>